<reference evidence="1 2" key="1">
    <citation type="submission" date="2015-12" db="EMBL/GenBank/DDBJ databases">
        <title>Draft genome sequnece of Fervidicola ferrireducens strain Y170.</title>
        <authorList>
            <person name="Patel B.K."/>
        </authorList>
    </citation>
    <scope>NUCLEOTIDE SEQUENCE [LARGE SCALE GENOMIC DNA]</scope>
    <source>
        <strain evidence="1 2">Y170</strain>
    </source>
</reference>
<dbReference type="EMBL" id="LOED01000013">
    <property type="protein sequence ID" value="KXG77264.1"/>
    <property type="molecule type" value="Genomic_DNA"/>
</dbReference>
<organism evidence="1 2">
    <name type="scientific">Fervidicola ferrireducens</name>
    <dbReference type="NCBI Taxonomy" id="520764"/>
    <lineage>
        <taxon>Bacteria</taxon>
        <taxon>Bacillati</taxon>
        <taxon>Bacillota</taxon>
        <taxon>Clostridia</taxon>
        <taxon>Thermosediminibacterales</taxon>
        <taxon>Thermosediminibacteraceae</taxon>
        <taxon>Fervidicola</taxon>
    </lineage>
</organism>
<accession>A0A140L9N9</accession>
<comment type="caution">
    <text evidence="1">The sequence shown here is derived from an EMBL/GenBank/DDBJ whole genome shotgun (WGS) entry which is preliminary data.</text>
</comment>
<evidence type="ECO:0000313" key="2">
    <source>
        <dbReference type="Proteomes" id="UP000070427"/>
    </source>
</evidence>
<dbReference type="STRING" id="520764.AN618_12930"/>
<protein>
    <submittedName>
        <fullName evidence="1">Uncharacterized protein</fullName>
    </submittedName>
</protein>
<name>A0A140L9N9_9FIRM</name>
<dbReference type="InParanoid" id="A0A140L9N9"/>
<sequence>MLASLKSCAIYGIESFIVDVEVYISSGLPAFENVGIIPT</sequence>
<dbReference type="Proteomes" id="UP000070427">
    <property type="component" value="Unassembled WGS sequence"/>
</dbReference>
<dbReference type="AlphaFoldDB" id="A0A140L9N9"/>
<gene>
    <name evidence="1" type="ORF">AN618_12930</name>
</gene>
<keyword evidence="2" id="KW-1185">Reference proteome</keyword>
<evidence type="ECO:0000313" key="1">
    <source>
        <dbReference type="EMBL" id="KXG77264.1"/>
    </source>
</evidence>
<proteinExistence type="predicted"/>